<dbReference type="RefSeq" id="WP_382422580.1">
    <property type="nucleotide sequence ID" value="NZ_JBHSCW010000006.1"/>
</dbReference>
<dbReference type="PANTHER" id="PTHR13812">
    <property type="entry name" value="KETIMINE REDUCTASE MU-CRYSTALLIN"/>
    <property type="match status" value="1"/>
</dbReference>
<reference evidence="2" key="1">
    <citation type="journal article" date="2019" name="Int. J. Syst. Evol. Microbiol.">
        <title>The Global Catalogue of Microorganisms (GCM) 10K type strain sequencing project: providing services to taxonomists for standard genome sequencing and annotation.</title>
        <authorList>
            <consortium name="The Broad Institute Genomics Platform"/>
            <consortium name="The Broad Institute Genome Sequencing Center for Infectious Disease"/>
            <person name="Wu L."/>
            <person name="Ma J."/>
        </authorList>
    </citation>
    <scope>NUCLEOTIDE SEQUENCE [LARGE SCALE GENOMIC DNA]</scope>
    <source>
        <strain evidence="2">CECT 8472</strain>
    </source>
</reference>
<organism evidence="1 2">
    <name type="scientific">Fodinicurvata halophila</name>
    <dbReference type="NCBI Taxonomy" id="1419723"/>
    <lineage>
        <taxon>Bacteria</taxon>
        <taxon>Pseudomonadati</taxon>
        <taxon>Pseudomonadota</taxon>
        <taxon>Alphaproteobacteria</taxon>
        <taxon>Rhodospirillales</taxon>
        <taxon>Rhodovibrionaceae</taxon>
        <taxon>Fodinicurvata</taxon>
    </lineage>
</organism>
<name>A0ABV8UN19_9PROT</name>
<dbReference type="EMBL" id="JBHSCW010000006">
    <property type="protein sequence ID" value="MFC4352233.1"/>
    <property type="molecule type" value="Genomic_DNA"/>
</dbReference>
<dbReference type="Pfam" id="PF02423">
    <property type="entry name" value="OCD_Mu_crystall"/>
    <property type="match status" value="1"/>
</dbReference>
<dbReference type="Proteomes" id="UP001595799">
    <property type="component" value="Unassembled WGS sequence"/>
</dbReference>
<keyword evidence="2" id="KW-1185">Reference proteome</keyword>
<protein>
    <submittedName>
        <fullName evidence="1">Ornithine cyclodeaminase family protein</fullName>
    </submittedName>
</protein>
<dbReference type="Gene3D" id="3.40.50.720">
    <property type="entry name" value="NAD(P)-binding Rossmann-like Domain"/>
    <property type="match status" value="1"/>
</dbReference>
<dbReference type="InterPro" id="IPR023401">
    <property type="entry name" value="ODC_N"/>
</dbReference>
<dbReference type="InterPro" id="IPR003462">
    <property type="entry name" value="ODC_Mu_crystall"/>
</dbReference>
<evidence type="ECO:0000313" key="2">
    <source>
        <dbReference type="Proteomes" id="UP001595799"/>
    </source>
</evidence>
<dbReference type="Gene3D" id="3.30.1780.10">
    <property type="entry name" value="ornithine cyclodeaminase, domain 1"/>
    <property type="match status" value="1"/>
</dbReference>
<gene>
    <name evidence="1" type="ORF">ACFOW6_11850</name>
</gene>
<dbReference type="InterPro" id="IPR036291">
    <property type="entry name" value="NAD(P)-bd_dom_sf"/>
</dbReference>
<comment type="caution">
    <text evidence="1">The sequence shown here is derived from an EMBL/GenBank/DDBJ whole genome shotgun (WGS) entry which is preliminary data.</text>
</comment>
<sequence length="317" mass="33638">MTAPVYLTDDEVRRTTLPIGELADALVPAFRKRSEGVVMMPAKTGMHPSGSDAYFHSMPALVPGVAAGVKWVAGSPSNSSRGLAHIHAHLILSNVETGAPIAVVEAGYLTGLRTAALSLLAARSLARPEAKRLGFIGCGFQARTHLQAFAEEFPVRQVALYGPRRQSVTAFEEHVADCYDLETVACSHPGEVLAASDIVVTTVPAHRDLEGFLDARVLPEGAFVSMVDLGRSWDATTVGKFDRCLTDDLEQSAALAHNNAAFSAMSFSGDLSGLQTGDVEGRRSASERIAFLFPGVALADIVAGQMVLERVRATPGR</sequence>
<dbReference type="PIRSF" id="PIRSF001439">
    <property type="entry name" value="CryM"/>
    <property type="match status" value="1"/>
</dbReference>
<accession>A0ABV8UN19</accession>
<evidence type="ECO:0000313" key="1">
    <source>
        <dbReference type="EMBL" id="MFC4352233.1"/>
    </source>
</evidence>
<dbReference type="PANTHER" id="PTHR13812:SF19">
    <property type="entry name" value="KETIMINE REDUCTASE MU-CRYSTALLIN"/>
    <property type="match status" value="1"/>
</dbReference>
<proteinExistence type="predicted"/>
<dbReference type="SUPFAM" id="SSF51735">
    <property type="entry name" value="NAD(P)-binding Rossmann-fold domains"/>
    <property type="match status" value="1"/>
</dbReference>